<dbReference type="HOGENOM" id="CLU_2679250_0_0_6"/>
<gene>
    <name evidence="1" type="ORF">Acife_1901</name>
</gene>
<name>G0JL27_9PROT</name>
<evidence type="ECO:0008006" key="3">
    <source>
        <dbReference type="Google" id="ProtNLM"/>
    </source>
</evidence>
<dbReference type="EMBL" id="CP002985">
    <property type="protein sequence ID" value="AEM48024.1"/>
    <property type="molecule type" value="Genomic_DNA"/>
</dbReference>
<dbReference type="STRING" id="743299.Acife_1901"/>
<dbReference type="PROSITE" id="PS51257">
    <property type="entry name" value="PROKAR_LIPOPROTEIN"/>
    <property type="match status" value="1"/>
</dbReference>
<dbReference type="RefSeq" id="WP_014029277.1">
    <property type="nucleotide sequence ID" value="NC_015942.1"/>
</dbReference>
<organism evidence="1 2">
    <name type="scientific">Acidithiobacillus ferrivorans SS3</name>
    <dbReference type="NCBI Taxonomy" id="743299"/>
    <lineage>
        <taxon>Bacteria</taxon>
        <taxon>Pseudomonadati</taxon>
        <taxon>Pseudomonadota</taxon>
        <taxon>Acidithiobacillia</taxon>
        <taxon>Acidithiobacillales</taxon>
        <taxon>Acidithiobacillaceae</taxon>
        <taxon>Acidithiobacillus</taxon>
    </lineage>
</organism>
<dbReference type="KEGG" id="afi:Acife_1901"/>
<evidence type="ECO:0000313" key="2">
    <source>
        <dbReference type="Proteomes" id="UP000009220"/>
    </source>
</evidence>
<proteinExistence type="predicted"/>
<dbReference type="AlphaFoldDB" id="G0JL27"/>
<dbReference type="Proteomes" id="UP000009220">
    <property type="component" value="Chromosome"/>
</dbReference>
<accession>G0JL27</accession>
<protein>
    <recommendedName>
        <fullName evidence="3">Lipoprotein</fullName>
    </recommendedName>
</protein>
<evidence type="ECO:0000313" key="1">
    <source>
        <dbReference type="EMBL" id="AEM48024.1"/>
    </source>
</evidence>
<sequence length="74" mass="7710">MGKMVKAGFAALILIGLAGCGKQVAVVSEHFFAQHPADAQKTLKVCKAMAQAGTKPHPHMGIDCQNAAASLKHK</sequence>
<reference evidence="1 2" key="1">
    <citation type="journal article" date="2011" name="J. Bacteriol.">
        <title>Draft genome of the psychrotolerant acidophile Acidithiobacillus ferrivorans SS3.</title>
        <authorList>
            <person name="Liljeqvist M."/>
            <person name="Valdes J."/>
            <person name="Holmes D.S."/>
            <person name="Dopson M."/>
        </authorList>
    </citation>
    <scope>NUCLEOTIDE SEQUENCE [LARGE SCALE GENOMIC DNA]</scope>
    <source>
        <strain evidence="1 2">SS3</strain>
    </source>
</reference>